<dbReference type="SUPFAM" id="SSF51445">
    <property type="entry name" value="(Trans)glycosidases"/>
    <property type="match status" value="1"/>
</dbReference>
<organism evidence="11 12">
    <name type="scientific">Salipaludibacillus neizhouensis</name>
    <dbReference type="NCBI Taxonomy" id="885475"/>
    <lineage>
        <taxon>Bacteria</taxon>
        <taxon>Bacillati</taxon>
        <taxon>Bacillota</taxon>
        <taxon>Bacilli</taxon>
        <taxon>Bacillales</taxon>
        <taxon>Bacillaceae</taxon>
    </lineage>
</organism>
<dbReference type="Pfam" id="PF08532">
    <property type="entry name" value="Glyco_hydro_42M"/>
    <property type="match status" value="1"/>
</dbReference>
<dbReference type="Gene3D" id="3.20.20.80">
    <property type="entry name" value="Glycosidases"/>
    <property type="match status" value="1"/>
</dbReference>
<evidence type="ECO:0000313" key="12">
    <source>
        <dbReference type="Proteomes" id="UP000281498"/>
    </source>
</evidence>
<keyword evidence="6" id="KW-0862">Zinc</keyword>
<dbReference type="Gene3D" id="3.40.50.880">
    <property type="match status" value="1"/>
</dbReference>
<dbReference type="GO" id="GO:0046872">
    <property type="term" value="F:metal ion binding"/>
    <property type="evidence" value="ECO:0007669"/>
    <property type="project" value="UniProtKB-KW"/>
</dbReference>
<evidence type="ECO:0000259" key="10">
    <source>
        <dbReference type="Pfam" id="PF08533"/>
    </source>
</evidence>
<keyword evidence="4" id="KW-0479">Metal-binding</keyword>
<dbReference type="PANTHER" id="PTHR36447">
    <property type="entry name" value="BETA-GALACTOSIDASE GANA"/>
    <property type="match status" value="1"/>
</dbReference>
<evidence type="ECO:0000256" key="3">
    <source>
        <dbReference type="ARBA" id="ARBA00012756"/>
    </source>
</evidence>
<dbReference type="PANTHER" id="PTHR36447:SF2">
    <property type="entry name" value="BETA-GALACTOSIDASE YESZ"/>
    <property type="match status" value="1"/>
</dbReference>
<proteinExistence type="inferred from homology"/>
<name>A0A3A9KFA0_9BACI</name>
<evidence type="ECO:0000259" key="9">
    <source>
        <dbReference type="Pfam" id="PF08532"/>
    </source>
</evidence>
<comment type="caution">
    <text evidence="11">The sequence shown here is derived from an EMBL/GenBank/DDBJ whole genome shotgun (WGS) entry which is preliminary data.</text>
</comment>
<sequence length="395" mass="43583">QENKASYLMNCDLWRNFKKGRDFWIMETSTSHAASLESYASPHANGYLRAEAIASYALGGEAFCYWLWRQQRAGCEQPHGSVISAWGKPTIGFQSVLEVEEMRKKVEPFMVATKPQQADIAITYSDQAKAFFQTEPHQQMNFRSLVTNFYNHFVSLGVHRDLIPEKGSLQDYKLLFTPFLPYISDEYRKQAVDFVKSGGTWIVGPLSGGRTKEHTIHTNAALGELEEIAGIEALYTYPMDGTGSVGHAFGEKAPLALWSTVFEHVEQTTVGTIAGGNSDGKAFITESKVGKGKIVHIGSLPVEEDGDSLLMKLIDHYATEAGVSVRTDVTKGTIVAPRIDDEGTQSWVIVNMDGEGGSVTVPVKALDRLTEEMISAGRLEIGPYEYRVLSLLNKG</sequence>
<evidence type="ECO:0000313" key="11">
    <source>
        <dbReference type="EMBL" id="RKL66265.1"/>
    </source>
</evidence>
<keyword evidence="5" id="KW-0378">Hydrolase</keyword>
<dbReference type="GO" id="GO:0006012">
    <property type="term" value="P:galactose metabolic process"/>
    <property type="evidence" value="ECO:0007669"/>
    <property type="project" value="InterPro"/>
</dbReference>
<evidence type="ECO:0000256" key="6">
    <source>
        <dbReference type="ARBA" id="ARBA00022833"/>
    </source>
</evidence>
<feature type="domain" description="Glycoside hydrolase family 42 N-terminal" evidence="8">
    <location>
        <begin position="2"/>
        <end position="104"/>
    </location>
</feature>
<accession>A0A3A9KFA0</accession>
<dbReference type="InterPro" id="IPR003476">
    <property type="entry name" value="Glyco_hydro_42"/>
</dbReference>
<dbReference type="GO" id="GO:0004565">
    <property type="term" value="F:beta-galactosidase activity"/>
    <property type="evidence" value="ECO:0007669"/>
    <property type="project" value="UniProtKB-EC"/>
</dbReference>
<dbReference type="InterPro" id="IPR029062">
    <property type="entry name" value="Class_I_gatase-like"/>
</dbReference>
<keyword evidence="12" id="KW-1185">Reference proteome</keyword>
<dbReference type="EC" id="3.2.1.23" evidence="3"/>
<comment type="catalytic activity">
    <reaction evidence="1">
        <text>Hydrolysis of terminal non-reducing beta-D-galactose residues in beta-D-galactosides.</text>
        <dbReference type="EC" id="3.2.1.23"/>
    </reaction>
</comment>
<dbReference type="InterPro" id="IPR013739">
    <property type="entry name" value="Beta_galactosidase_C"/>
</dbReference>
<dbReference type="InterPro" id="IPR013738">
    <property type="entry name" value="Beta_galactosidase_Trimer"/>
</dbReference>
<evidence type="ECO:0000259" key="8">
    <source>
        <dbReference type="Pfam" id="PF02449"/>
    </source>
</evidence>
<keyword evidence="7" id="KW-0326">Glycosidase</keyword>
<dbReference type="Pfam" id="PF08533">
    <property type="entry name" value="Glyco_hydro_42C"/>
    <property type="match status" value="1"/>
</dbReference>
<dbReference type="RefSeq" id="WP_183041152.1">
    <property type="nucleotide sequence ID" value="NZ_PDOE01000008.1"/>
</dbReference>
<dbReference type="InterPro" id="IPR017853">
    <property type="entry name" value="GH"/>
</dbReference>
<dbReference type="SUPFAM" id="SSF52317">
    <property type="entry name" value="Class I glutamine amidotransferase-like"/>
    <property type="match status" value="1"/>
</dbReference>
<feature type="non-terminal residue" evidence="11">
    <location>
        <position position="1"/>
    </location>
</feature>
<evidence type="ECO:0000256" key="7">
    <source>
        <dbReference type="ARBA" id="ARBA00023295"/>
    </source>
</evidence>
<evidence type="ECO:0000256" key="2">
    <source>
        <dbReference type="ARBA" id="ARBA00005940"/>
    </source>
</evidence>
<feature type="domain" description="Beta-galactosidase trimerisation" evidence="9">
    <location>
        <begin position="118"/>
        <end position="323"/>
    </location>
</feature>
<gene>
    <name evidence="11" type="ORF">CR203_17040</name>
</gene>
<dbReference type="Proteomes" id="UP000281498">
    <property type="component" value="Unassembled WGS sequence"/>
</dbReference>
<dbReference type="InterPro" id="IPR013529">
    <property type="entry name" value="Glyco_hydro_42_N"/>
</dbReference>
<comment type="similarity">
    <text evidence="2">Belongs to the glycosyl hydrolase 42 family.</text>
</comment>
<reference evidence="11 12" key="1">
    <citation type="submission" date="2017-10" db="EMBL/GenBank/DDBJ databases">
        <title>Bacillus sp. nov., a halophilic bacterium isolated from a Keqin Lake.</title>
        <authorList>
            <person name="Wang H."/>
        </authorList>
    </citation>
    <scope>NUCLEOTIDE SEQUENCE [LARGE SCALE GENOMIC DNA]</scope>
    <source>
        <strain evidence="11 12">KCTC 13187</strain>
    </source>
</reference>
<dbReference type="AlphaFoldDB" id="A0A3A9KFA0"/>
<dbReference type="GO" id="GO:0009341">
    <property type="term" value="C:beta-galactosidase complex"/>
    <property type="evidence" value="ECO:0007669"/>
    <property type="project" value="InterPro"/>
</dbReference>
<dbReference type="EMBL" id="PDOE01000008">
    <property type="protein sequence ID" value="RKL66265.1"/>
    <property type="molecule type" value="Genomic_DNA"/>
</dbReference>
<protein>
    <recommendedName>
        <fullName evidence="3">beta-galactosidase</fullName>
        <ecNumber evidence="3">3.2.1.23</ecNumber>
    </recommendedName>
</protein>
<evidence type="ECO:0000256" key="5">
    <source>
        <dbReference type="ARBA" id="ARBA00022801"/>
    </source>
</evidence>
<dbReference type="CDD" id="cd03143">
    <property type="entry name" value="A4_beta-galactosidase_middle_domain"/>
    <property type="match status" value="1"/>
</dbReference>
<dbReference type="Pfam" id="PF02449">
    <property type="entry name" value="Glyco_hydro_42"/>
    <property type="match status" value="1"/>
</dbReference>
<feature type="domain" description="Beta-galactosidase C-terminal" evidence="10">
    <location>
        <begin position="332"/>
        <end position="390"/>
    </location>
</feature>
<evidence type="ECO:0000256" key="4">
    <source>
        <dbReference type="ARBA" id="ARBA00022723"/>
    </source>
</evidence>
<evidence type="ECO:0000256" key="1">
    <source>
        <dbReference type="ARBA" id="ARBA00001412"/>
    </source>
</evidence>